<evidence type="ECO:0000256" key="1">
    <source>
        <dbReference type="ARBA" id="ARBA00001933"/>
    </source>
</evidence>
<proteinExistence type="predicted"/>
<protein>
    <submittedName>
        <fullName evidence="6">Alanine racemase</fullName>
        <ecNumber evidence="6">5.1.1.1</ecNumber>
    </submittedName>
</protein>
<evidence type="ECO:0000256" key="3">
    <source>
        <dbReference type="ARBA" id="ARBA00023235"/>
    </source>
</evidence>
<dbReference type="AlphaFoldDB" id="A0A7X0FRQ4"/>
<dbReference type="PANTHER" id="PTHR30511">
    <property type="entry name" value="ALANINE RACEMASE"/>
    <property type="match status" value="1"/>
</dbReference>
<comment type="caution">
    <text evidence="6">The sequence shown here is derived from an EMBL/GenBank/DDBJ whole genome shotgun (WGS) entry which is preliminary data.</text>
</comment>
<evidence type="ECO:0000256" key="4">
    <source>
        <dbReference type="PIRSR" id="PIRSR600821-50"/>
    </source>
</evidence>
<dbReference type="Proteomes" id="UP000537775">
    <property type="component" value="Unassembled WGS sequence"/>
</dbReference>
<evidence type="ECO:0000259" key="5">
    <source>
        <dbReference type="SMART" id="SM01005"/>
    </source>
</evidence>
<dbReference type="GO" id="GO:0005829">
    <property type="term" value="C:cytosol"/>
    <property type="evidence" value="ECO:0007669"/>
    <property type="project" value="TreeGrafter"/>
</dbReference>
<sequence>MRAELVMDSEAFVANLAAIRARVAPAQHMLVVKDDAYGHGLSATAERAWAAGIRSFGAFDVRTGAAVRAAVGEQASIFVWIVGTATEAADAIAAGLEIGVGDALLLEDVADAARRDGRAARIHLKADTGLHRNGVRPEDWDGFVRRARDLERQGVLEVVGVWSHIAEASDAEDDAARDRFDVAVARARDAGLAPRVRHLAASAASFARPGFRYDMVRVGAFAYGIRPAGGPGSADLGIRPIASLRAPILRVSGDQAIAAVGSLDGLPSSLAGLVEVGTPGGSRSLLGIGAYESAVQSWPDARPGDVVTVFGPGGSGEGSPTDLAEAIDTIGEEIAVRVSPGIPRRWN</sequence>
<feature type="modified residue" description="N6-(pyridoxal phosphate)lysine" evidence="4">
    <location>
        <position position="33"/>
    </location>
</feature>
<dbReference type="InterPro" id="IPR020622">
    <property type="entry name" value="Ala_racemase_pyridoxalP-BS"/>
</dbReference>
<dbReference type="GO" id="GO:0009252">
    <property type="term" value="P:peptidoglycan biosynthetic process"/>
    <property type="evidence" value="ECO:0007669"/>
    <property type="project" value="TreeGrafter"/>
</dbReference>
<organism evidence="6 7">
    <name type="scientific">Microbacterium thalassium</name>
    <dbReference type="NCBI Taxonomy" id="362649"/>
    <lineage>
        <taxon>Bacteria</taxon>
        <taxon>Bacillati</taxon>
        <taxon>Actinomycetota</taxon>
        <taxon>Actinomycetes</taxon>
        <taxon>Micrococcales</taxon>
        <taxon>Microbacteriaceae</taxon>
        <taxon>Microbacterium</taxon>
    </lineage>
</organism>
<dbReference type="InterPro" id="IPR029066">
    <property type="entry name" value="PLP-binding_barrel"/>
</dbReference>
<dbReference type="PROSITE" id="PS00395">
    <property type="entry name" value="ALANINE_RACEMASE"/>
    <property type="match status" value="1"/>
</dbReference>
<dbReference type="InterPro" id="IPR011079">
    <property type="entry name" value="Ala_racemase_C"/>
</dbReference>
<dbReference type="PANTHER" id="PTHR30511:SF0">
    <property type="entry name" value="ALANINE RACEMASE, CATABOLIC-RELATED"/>
    <property type="match status" value="1"/>
</dbReference>
<dbReference type="InterPro" id="IPR000821">
    <property type="entry name" value="Ala_racemase"/>
</dbReference>
<name>A0A7X0FRQ4_9MICO</name>
<accession>A0A7X0FRQ4</accession>
<evidence type="ECO:0000313" key="6">
    <source>
        <dbReference type="EMBL" id="MBB6391945.1"/>
    </source>
</evidence>
<gene>
    <name evidence="6" type="ORF">HD594_002258</name>
</gene>
<dbReference type="Gene3D" id="3.20.20.10">
    <property type="entry name" value="Alanine racemase"/>
    <property type="match status" value="1"/>
</dbReference>
<dbReference type="InterPro" id="IPR001608">
    <property type="entry name" value="Ala_racemase_N"/>
</dbReference>
<dbReference type="EMBL" id="JACHML010000001">
    <property type="protein sequence ID" value="MBB6391945.1"/>
    <property type="molecule type" value="Genomic_DNA"/>
</dbReference>
<feature type="domain" description="Alanine racemase C-terminal" evidence="5">
    <location>
        <begin position="241"/>
        <end position="347"/>
    </location>
</feature>
<dbReference type="EC" id="5.1.1.1" evidence="6"/>
<dbReference type="SUPFAM" id="SSF50621">
    <property type="entry name" value="Alanine racemase C-terminal domain-like"/>
    <property type="match status" value="1"/>
</dbReference>
<dbReference type="SUPFAM" id="SSF51419">
    <property type="entry name" value="PLP-binding barrel"/>
    <property type="match status" value="1"/>
</dbReference>
<dbReference type="Pfam" id="PF01168">
    <property type="entry name" value="Ala_racemase_N"/>
    <property type="match status" value="1"/>
</dbReference>
<keyword evidence="3 6" id="KW-0413">Isomerase</keyword>
<dbReference type="PRINTS" id="PR00992">
    <property type="entry name" value="ALARACEMASE"/>
</dbReference>
<dbReference type="GO" id="GO:0030632">
    <property type="term" value="P:D-alanine biosynthetic process"/>
    <property type="evidence" value="ECO:0007669"/>
    <property type="project" value="TreeGrafter"/>
</dbReference>
<evidence type="ECO:0000256" key="2">
    <source>
        <dbReference type="ARBA" id="ARBA00022898"/>
    </source>
</evidence>
<reference evidence="6 7" key="1">
    <citation type="submission" date="2020-08" db="EMBL/GenBank/DDBJ databases">
        <title>Sequencing the genomes of 1000 actinobacteria strains.</title>
        <authorList>
            <person name="Klenk H.-P."/>
        </authorList>
    </citation>
    <scope>NUCLEOTIDE SEQUENCE [LARGE SCALE GENOMIC DNA]</scope>
    <source>
        <strain evidence="6 7">DSM 12511</strain>
    </source>
</reference>
<dbReference type="RefSeq" id="WP_271171201.1">
    <property type="nucleotide sequence ID" value="NZ_BAAAJR010000005.1"/>
</dbReference>
<dbReference type="SMART" id="SM01005">
    <property type="entry name" value="Ala_racemase_C"/>
    <property type="match status" value="1"/>
</dbReference>
<dbReference type="GO" id="GO:0030170">
    <property type="term" value="F:pyridoxal phosphate binding"/>
    <property type="evidence" value="ECO:0007669"/>
    <property type="project" value="TreeGrafter"/>
</dbReference>
<dbReference type="Gene3D" id="2.40.37.10">
    <property type="entry name" value="Lyase, Ornithine Decarboxylase, Chain A, domain 1"/>
    <property type="match status" value="2"/>
</dbReference>
<dbReference type="InterPro" id="IPR009006">
    <property type="entry name" value="Ala_racemase/Decarboxylase_C"/>
</dbReference>
<comment type="cofactor">
    <cofactor evidence="1 4">
        <name>pyridoxal 5'-phosphate</name>
        <dbReference type="ChEBI" id="CHEBI:597326"/>
    </cofactor>
</comment>
<evidence type="ECO:0000313" key="7">
    <source>
        <dbReference type="Proteomes" id="UP000537775"/>
    </source>
</evidence>
<keyword evidence="2 4" id="KW-0663">Pyridoxal phosphate</keyword>
<dbReference type="GO" id="GO:0008784">
    <property type="term" value="F:alanine racemase activity"/>
    <property type="evidence" value="ECO:0007669"/>
    <property type="project" value="UniProtKB-EC"/>
</dbReference>
<keyword evidence="7" id="KW-1185">Reference proteome</keyword>